<evidence type="ECO:0000256" key="1">
    <source>
        <dbReference type="SAM" id="SignalP"/>
    </source>
</evidence>
<dbReference type="EMBL" id="QXHD01000004">
    <property type="protein sequence ID" value="NEZ56810.1"/>
    <property type="molecule type" value="Genomic_DNA"/>
</dbReference>
<feature type="signal peptide" evidence="1">
    <location>
        <begin position="1"/>
        <end position="16"/>
    </location>
</feature>
<reference evidence="2 3" key="1">
    <citation type="journal article" date="2020" name="Microb. Ecol.">
        <title>Ecogenomics of the Marine Benthic Filamentous Cyanobacterium Adonisia.</title>
        <authorList>
            <person name="Walter J.M."/>
            <person name="Coutinho F.H."/>
            <person name="Leomil L."/>
            <person name="Hargreaves P.I."/>
            <person name="Campeao M.E."/>
            <person name="Vieira V.V."/>
            <person name="Silva B.S."/>
            <person name="Fistarol G.O."/>
            <person name="Salomon P.S."/>
            <person name="Sawabe T."/>
            <person name="Mino S."/>
            <person name="Hosokawa M."/>
            <person name="Miyashita H."/>
            <person name="Maruyama F."/>
            <person name="van Verk M.C."/>
            <person name="Dutilh B.E."/>
            <person name="Thompson C.C."/>
            <person name="Thompson F.L."/>
        </authorList>
    </citation>
    <scope>NUCLEOTIDE SEQUENCE [LARGE SCALE GENOMIC DNA]</scope>
    <source>
        <strain evidence="2 3">CCMR0081</strain>
    </source>
</reference>
<keyword evidence="1" id="KW-0732">Signal</keyword>
<dbReference type="AlphaFoldDB" id="A0A6M0RLR9"/>
<keyword evidence="3" id="KW-1185">Reference proteome</keyword>
<accession>A0A6M0RLR9</accession>
<gene>
    <name evidence="2" type="ORF">DXZ20_14200</name>
</gene>
<comment type="caution">
    <text evidence="2">The sequence shown here is derived from an EMBL/GenBank/DDBJ whole genome shotgun (WGS) entry which is preliminary data.</text>
</comment>
<dbReference type="Proteomes" id="UP000481033">
    <property type="component" value="Unassembled WGS sequence"/>
</dbReference>
<protein>
    <submittedName>
        <fullName evidence="2">DUF4359 domain-containing protein</fullName>
    </submittedName>
</protein>
<feature type="chain" id="PRO_5026931610" evidence="1">
    <location>
        <begin position="17"/>
        <end position="126"/>
    </location>
</feature>
<proteinExistence type="predicted"/>
<dbReference type="InterPro" id="IPR025578">
    <property type="entry name" value="DUF4359"/>
</dbReference>
<organism evidence="2 3">
    <name type="scientific">Adonisia turfae CCMR0081</name>
    <dbReference type="NCBI Taxonomy" id="2292702"/>
    <lineage>
        <taxon>Bacteria</taxon>
        <taxon>Bacillati</taxon>
        <taxon>Cyanobacteriota</taxon>
        <taxon>Adonisia</taxon>
        <taxon>Adonisia turfae</taxon>
    </lineage>
</organism>
<sequence length="126" mass="13842">MKVKAFLGIVGLGALAAVLIATNPGQEQYNTFAAETLQTEARAAFCQADELDDWLGDLGKALGNICETAIENGTLIGEEDLTEFIEDNTQRQNFWVFSLYTTEIPAVRVRILGIFTRFIPIQQTVG</sequence>
<evidence type="ECO:0000313" key="3">
    <source>
        <dbReference type="Proteomes" id="UP000481033"/>
    </source>
</evidence>
<dbReference type="RefSeq" id="WP_163698795.1">
    <property type="nucleotide sequence ID" value="NZ_QXHD01000004.1"/>
</dbReference>
<evidence type="ECO:0000313" key="2">
    <source>
        <dbReference type="EMBL" id="NEZ56810.1"/>
    </source>
</evidence>
<dbReference type="Pfam" id="PF14271">
    <property type="entry name" value="DUF4359"/>
    <property type="match status" value="1"/>
</dbReference>
<name>A0A6M0RLR9_9CYAN</name>